<dbReference type="GO" id="GO:0015297">
    <property type="term" value="F:antiporter activity"/>
    <property type="evidence" value="ECO:0007669"/>
    <property type="project" value="InterPro"/>
</dbReference>
<evidence type="ECO:0000256" key="6">
    <source>
        <dbReference type="ARBA" id="ARBA00023136"/>
    </source>
</evidence>
<accession>A0A9D1JQ93</accession>
<feature type="transmembrane region" description="Helical" evidence="7">
    <location>
        <begin position="102"/>
        <end position="123"/>
    </location>
</feature>
<keyword evidence="6 7" id="KW-0472">Membrane</keyword>
<sequence length="456" mass="49962">MTETTKTSAAKNSITEGTIWKQLLIFFFPILLGTFFQQIYNTADAMVVGRFVGKEALACVGGSTAQIINLIVGFFVGLSSGATVVLAQYYGAKDENNVSRAMHTAAAFAIMGGLIITVLGIILTPQMLALLNTPENLMEGSALYLRIYFAGAIFVFIYNIGSGLLRAVGDSKRPLYFLIICCCLNIILDLVLVVGAHMGVAGVAVGTFISQGVSAILIIITLMRTKDMYQLKPGKIHIYGSIFKSLLHIGLPAGLESVLYTISNMIIQASLNSFGTDTVAAWTAYGKMDSMFWMVLSAFGISITTFVGQNFGARKYDRMRKSVRVCLGLAIGVSLILTLFFIFLGQYVFMLFTTDTSVIDIGMGIMRIMLPGYTIYVFIEILAGALRGTGDVIIPMIITCGGICVLRVVWILIAMPMRPQISTIIFSYPISWIITAVLFILYYTFRQRQQIRREKA</sequence>
<feature type="transmembrane region" description="Helical" evidence="7">
    <location>
        <begin position="392"/>
        <end position="413"/>
    </location>
</feature>
<comment type="subcellular location">
    <subcellularLocation>
        <location evidence="1">Cell membrane</location>
        <topology evidence="1">Multi-pass membrane protein</topology>
    </subcellularLocation>
</comment>
<name>A0A9D1JQ93_9FIRM</name>
<dbReference type="Pfam" id="PF01554">
    <property type="entry name" value="MatE"/>
    <property type="match status" value="2"/>
</dbReference>
<reference evidence="8" key="1">
    <citation type="submission" date="2020-10" db="EMBL/GenBank/DDBJ databases">
        <authorList>
            <person name="Gilroy R."/>
        </authorList>
    </citation>
    <scope>NUCLEOTIDE SEQUENCE</scope>
    <source>
        <strain evidence="8">CHK178-757</strain>
    </source>
</reference>
<feature type="transmembrane region" description="Helical" evidence="7">
    <location>
        <begin position="67"/>
        <end position="90"/>
    </location>
</feature>
<dbReference type="InterPro" id="IPR002528">
    <property type="entry name" value="MATE_fam"/>
</dbReference>
<dbReference type="PIRSF" id="PIRSF006603">
    <property type="entry name" value="DinF"/>
    <property type="match status" value="1"/>
</dbReference>
<dbReference type="PANTHER" id="PTHR43549:SF3">
    <property type="entry name" value="MULTIDRUG RESISTANCE PROTEIN YPNP-RELATED"/>
    <property type="match status" value="1"/>
</dbReference>
<comment type="caution">
    <text evidence="8">The sequence shown here is derived from an EMBL/GenBank/DDBJ whole genome shotgun (WGS) entry which is preliminary data.</text>
</comment>
<evidence type="ECO:0000256" key="7">
    <source>
        <dbReference type="SAM" id="Phobius"/>
    </source>
</evidence>
<dbReference type="GO" id="GO:0042910">
    <property type="term" value="F:xenobiotic transmembrane transporter activity"/>
    <property type="evidence" value="ECO:0007669"/>
    <property type="project" value="InterPro"/>
</dbReference>
<feature type="transmembrane region" description="Helical" evidence="7">
    <location>
        <begin position="291"/>
        <end position="313"/>
    </location>
</feature>
<evidence type="ECO:0000256" key="3">
    <source>
        <dbReference type="ARBA" id="ARBA00022475"/>
    </source>
</evidence>
<feature type="transmembrane region" description="Helical" evidence="7">
    <location>
        <begin position="425"/>
        <end position="445"/>
    </location>
</feature>
<evidence type="ECO:0000256" key="4">
    <source>
        <dbReference type="ARBA" id="ARBA00022692"/>
    </source>
</evidence>
<feature type="transmembrane region" description="Helical" evidence="7">
    <location>
        <begin position="200"/>
        <end position="225"/>
    </location>
</feature>
<feature type="transmembrane region" description="Helical" evidence="7">
    <location>
        <begin position="325"/>
        <end position="349"/>
    </location>
</feature>
<feature type="transmembrane region" description="Helical" evidence="7">
    <location>
        <begin position="246"/>
        <end position="271"/>
    </location>
</feature>
<dbReference type="CDD" id="cd13138">
    <property type="entry name" value="MATE_yoeA_like"/>
    <property type="match status" value="1"/>
</dbReference>
<evidence type="ECO:0000256" key="5">
    <source>
        <dbReference type="ARBA" id="ARBA00022989"/>
    </source>
</evidence>
<reference evidence="8" key="2">
    <citation type="journal article" date="2021" name="PeerJ">
        <title>Extensive microbial diversity within the chicken gut microbiome revealed by metagenomics and culture.</title>
        <authorList>
            <person name="Gilroy R."/>
            <person name="Ravi A."/>
            <person name="Getino M."/>
            <person name="Pursley I."/>
            <person name="Horton D.L."/>
            <person name="Alikhan N.F."/>
            <person name="Baker D."/>
            <person name="Gharbi K."/>
            <person name="Hall N."/>
            <person name="Watson M."/>
            <person name="Adriaenssens E.M."/>
            <person name="Foster-Nyarko E."/>
            <person name="Jarju S."/>
            <person name="Secka A."/>
            <person name="Antonio M."/>
            <person name="Oren A."/>
            <person name="Chaudhuri R.R."/>
            <person name="La Ragione R."/>
            <person name="Hildebrand F."/>
            <person name="Pallen M.J."/>
        </authorList>
    </citation>
    <scope>NUCLEOTIDE SEQUENCE</scope>
    <source>
        <strain evidence="8">CHK178-757</strain>
    </source>
</reference>
<organism evidence="8 9">
    <name type="scientific">Candidatus Scybalocola faecigallinarum</name>
    <dbReference type="NCBI Taxonomy" id="2840941"/>
    <lineage>
        <taxon>Bacteria</taxon>
        <taxon>Bacillati</taxon>
        <taxon>Bacillota</taxon>
        <taxon>Clostridia</taxon>
        <taxon>Lachnospirales</taxon>
        <taxon>Lachnospiraceae</taxon>
        <taxon>Lachnospiraceae incertae sedis</taxon>
        <taxon>Candidatus Scybalocola (ex Gilroy et al. 2021)</taxon>
    </lineage>
</organism>
<feature type="transmembrane region" description="Helical" evidence="7">
    <location>
        <begin position="23"/>
        <end position="40"/>
    </location>
</feature>
<dbReference type="GO" id="GO:0005886">
    <property type="term" value="C:plasma membrane"/>
    <property type="evidence" value="ECO:0007669"/>
    <property type="project" value="UniProtKB-SubCell"/>
</dbReference>
<keyword evidence="2" id="KW-0813">Transport</keyword>
<proteinExistence type="predicted"/>
<dbReference type="InterPro" id="IPR048279">
    <property type="entry name" value="MdtK-like"/>
</dbReference>
<dbReference type="AlphaFoldDB" id="A0A9D1JQ93"/>
<keyword evidence="3" id="KW-1003">Cell membrane</keyword>
<keyword evidence="4 7" id="KW-0812">Transmembrane</keyword>
<evidence type="ECO:0000313" key="8">
    <source>
        <dbReference type="EMBL" id="HIS46917.1"/>
    </source>
</evidence>
<dbReference type="EMBL" id="DVIT01000019">
    <property type="protein sequence ID" value="HIS46917.1"/>
    <property type="molecule type" value="Genomic_DNA"/>
</dbReference>
<evidence type="ECO:0000313" key="9">
    <source>
        <dbReference type="Proteomes" id="UP000823927"/>
    </source>
</evidence>
<protein>
    <submittedName>
        <fullName evidence="8">MATE family efflux transporter</fullName>
    </submittedName>
</protein>
<dbReference type="PANTHER" id="PTHR43549">
    <property type="entry name" value="MULTIDRUG RESISTANCE PROTEIN YPNP-RELATED"/>
    <property type="match status" value="1"/>
</dbReference>
<dbReference type="InterPro" id="IPR052031">
    <property type="entry name" value="Membrane_Transporter-Flippase"/>
</dbReference>
<dbReference type="NCBIfam" id="TIGR00797">
    <property type="entry name" value="matE"/>
    <property type="match status" value="1"/>
</dbReference>
<feature type="transmembrane region" description="Helical" evidence="7">
    <location>
        <begin position="143"/>
        <end position="168"/>
    </location>
</feature>
<dbReference type="Proteomes" id="UP000823927">
    <property type="component" value="Unassembled WGS sequence"/>
</dbReference>
<evidence type="ECO:0000256" key="1">
    <source>
        <dbReference type="ARBA" id="ARBA00004651"/>
    </source>
</evidence>
<evidence type="ECO:0000256" key="2">
    <source>
        <dbReference type="ARBA" id="ARBA00022448"/>
    </source>
</evidence>
<keyword evidence="5 7" id="KW-1133">Transmembrane helix</keyword>
<feature type="transmembrane region" description="Helical" evidence="7">
    <location>
        <begin position="175"/>
        <end position="194"/>
    </location>
</feature>
<feature type="transmembrane region" description="Helical" evidence="7">
    <location>
        <begin position="361"/>
        <end position="385"/>
    </location>
</feature>
<gene>
    <name evidence="8" type="ORF">IAB46_05000</name>
</gene>